<evidence type="ECO:0000313" key="2">
    <source>
        <dbReference type="Proteomes" id="UP000823749"/>
    </source>
</evidence>
<gene>
    <name evidence="1" type="ORF">RHGRI_004829</name>
</gene>
<organism evidence="1 2">
    <name type="scientific">Rhododendron griersonianum</name>
    <dbReference type="NCBI Taxonomy" id="479676"/>
    <lineage>
        <taxon>Eukaryota</taxon>
        <taxon>Viridiplantae</taxon>
        <taxon>Streptophyta</taxon>
        <taxon>Embryophyta</taxon>
        <taxon>Tracheophyta</taxon>
        <taxon>Spermatophyta</taxon>
        <taxon>Magnoliopsida</taxon>
        <taxon>eudicotyledons</taxon>
        <taxon>Gunneridae</taxon>
        <taxon>Pentapetalae</taxon>
        <taxon>asterids</taxon>
        <taxon>Ericales</taxon>
        <taxon>Ericaceae</taxon>
        <taxon>Ericoideae</taxon>
        <taxon>Rhodoreae</taxon>
        <taxon>Rhododendron</taxon>
    </lineage>
</organism>
<accession>A0AAV6LC83</accession>
<protein>
    <submittedName>
        <fullName evidence="1">Uncharacterized protein</fullName>
    </submittedName>
</protein>
<sequence>MVLCALGTWNNNFPGRNFQHLHGIRSLPQENIKKYKALDHPFHSTNLFHGIFLPFPRQMGLH</sequence>
<dbReference type="Proteomes" id="UP000823749">
    <property type="component" value="Chromosome 2"/>
</dbReference>
<reference evidence="1" key="1">
    <citation type="submission" date="2020-08" db="EMBL/GenBank/DDBJ databases">
        <title>Plant Genome Project.</title>
        <authorList>
            <person name="Zhang R.-G."/>
        </authorList>
    </citation>
    <scope>NUCLEOTIDE SEQUENCE</scope>
    <source>
        <strain evidence="1">WSP0</strain>
        <tissue evidence="1">Leaf</tissue>
    </source>
</reference>
<comment type="caution">
    <text evidence="1">The sequence shown here is derived from an EMBL/GenBank/DDBJ whole genome shotgun (WGS) entry which is preliminary data.</text>
</comment>
<dbReference type="EMBL" id="JACTNZ010000002">
    <property type="protein sequence ID" value="KAG5561918.1"/>
    <property type="molecule type" value="Genomic_DNA"/>
</dbReference>
<name>A0AAV6LC83_9ERIC</name>
<keyword evidence="2" id="KW-1185">Reference proteome</keyword>
<dbReference type="AlphaFoldDB" id="A0AAV6LC83"/>
<proteinExistence type="predicted"/>
<evidence type="ECO:0000313" key="1">
    <source>
        <dbReference type="EMBL" id="KAG5561918.1"/>
    </source>
</evidence>